<sequence length="86" mass="9392">MSIMADPPDGGHIGEALRRARAADEPLAKECAHWIGAERRHCRSTENVRPYLTGLCCPLHTPRALRGLPEIPPGPGIPAYRNRADS</sequence>
<proteinExistence type="predicted"/>
<accession>A0ABX0DPK0</accession>
<evidence type="ECO:0000313" key="3">
    <source>
        <dbReference type="Proteomes" id="UP001518140"/>
    </source>
</evidence>
<dbReference type="RefSeq" id="WP_165340359.1">
    <property type="nucleotide sequence ID" value="NZ_JAAKZX010000046.1"/>
</dbReference>
<dbReference type="EMBL" id="JAAKZX010000046">
    <property type="protein sequence ID" value="NGO43796.1"/>
    <property type="molecule type" value="Genomic_DNA"/>
</dbReference>
<keyword evidence="3" id="KW-1185">Reference proteome</keyword>
<comment type="caution">
    <text evidence="2">The sequence shown here is derived from an EMBL/GenBank/DDBJ whole genome shotgun (WGS) entry which is preliminary data.</text>
</comment>
<dbReference type="Proteomes" id="UP001518140">
    <property type="component" value="Unassembled WGS sequence"/>
</dbReference>
<evidence type="ECO:0000256" key="1">
    <source>
        <dbReference type="SAM" id="MobiDB-lite"/>
    </source>
</evidence>
<evidence type="ECO:0000313" key="2">
    <source>
        <dbReference type="EMBL" id="NGO43796.1"/>
    </source>
</evidence>
<reference evidence="2 3" key="1">
    <citation type="submission" date="2020-02" db="EMBL/GenBank/DDBJ databases">
        <title>Whole-genome analyses of novel actinobacteria.</title>
        <authorList>
            <person name="Sahin N."/>
            <person name="Tokatli A."/>
        </authorList>
    </citation>
    <scope>NUCLEOTIDE SEQUENCE [LARGE SCALE GENOMIC DNA]</scope>
    <source>
        <strain evidence="2 3">YC419</strain>
    </source>
</reference>
<feature type="region of interest" description="Disordered" evidence="1">
    <location>
        <begin position="67"/>
        <end position="86"/>
    </location>
</feature>
<gene>
    <name evidence="2" type="ORF">G6048_17080</name>
</gene>
<name>A0ABX0DPK0_9ACTN</name>
<protein>
    <submittedName>
        <fullName evidence="2">Uncharacterized protein</fullName>
    </submittedName>
</protein>
<organism evidence="2 3">
    <name type="scientific">Streptomyces ureilyticus</name>
    <dbReference type="NCBI Taxonomy" id="1775131"/>
    <lineage>
        <taxon>Bacteria</taxon>
        <taxon>Bacillati</taxon>
        <taxon>Actinomycetota</taxon>
        <taxon>Actinomycetes</taxon>
        <taxon>Kitasatosporales</taxon>
        <taxon>Streptomycetaceae</taxon>
        <taxon>Streptomyces</taxon>
    </lineage>
</organism>